<dbReference type="GO" id="GO:0005634">
    <property type="term" value="C:nucleus"/>
    <property type="evidence" value="ECO:0007669"/>
    <property type="project" value="UniProtKB-SubCell"/>
</dbReference>
<accession>V9LEP0</accession>
<dbReference type="InterPro" id="IPR043402">
    <property type="entry name" value="Hesx1"/>
</dbReference>
<keyword evidence="6 7" id="KW-0539">Nucleus</keyword>
<name>V9LEP0_CALMI</name>
<evidence type="ECO:0000256" key="8">
    <source>
        <dbReference type="RuleBase" id="RU000682"/>
    </source>
</evidence>
<dbReference type="GO" id="GO:0001227">
    <property type="term" value="F:DNA-binding transcription repressor activity, RNA polymerase II-specific"/>
    <property type="evidence" value="ECO:0007669"/>
    <property type="project" value="TreeGrafter"/>
</dbReference>
<dbReference type="InterPro" id="IPR017970">
    <property type="entry name" value="Homeobox_CS"/>
</dbReference>
<evidence type="ECO:0000256" key="4">
    <source>
        <dbReference type="ARBA" id="ARBA00023125"/>
    </source>
</evidence>
<dbReference type="SMART" id="SM00389">
    <property type="entry name" value="HOX"/>
    <property type="match status" value="1"/>
</dbReference>
<feature type="DNA-binding region" description="Homeobox" evidence="7">
    <location>
        <begin position="96"/>
        <end position="155"/>
    </location>
</feature>
<evidence type="ECO:0000256" key="7">
    <source>
        <dbReference type="PROSITE-ProRule" id="PRU00108"/>
    </source>
</evidence>
<keyword evidence="3" id="KW-0217">Developmental protein</keyword>
<evidence type="ECO:0000313" key="10">
    <source>
        <dbReference type="EMBL" id="AFP11190.1"/>
    </source>
</evidence>
<reference evidence="10" key="1">
    <citation type="journal article" date="2014" name="Nature">
        <title>Elephant shark genome provides unique insights into gnathostome evolution.</title>
        <authorList>
            <consortium name="International Elephant Shark Genome Sequencing Consortium"/>
            <person name="Venkatesh B."/>
            <person name="Lee A.P."/>
            <person name="Ravi V."/>
            <person name="Maurya A.K."/>
            <person name="Lian M.M."/>
            <person name="Swann J.B."/>
            <person name="Ohta Y."/>
            <person name="Flajnik M.F."/>
            <person name="Sutoh Y."/>
            <person name="Kasahara M."/>
            <person name="Hoon S."/>
            <person name="Gangu V."/>
            <person name="Roy S.W."/>
            <person name="Irimia M."/>
            <person name="Korzh V."/>
            <person name="Kondrychyn I."/>
            <person name="Lim Z.W."/>
            <person name="Tay B.H."/>
            <person name="Tohari S."/>
            <person name="Kong K.W."/>
            <person name="Ho S."/>
            <person name="Lorente-Galdos B."/>
            <person name="Quilez J."/>
            <person name="Marques-Bonet T."/>
            <person name="Raney B.J."/>
            <person name="Ingham P.W."/>
            <person name="Tay A."/>
            <person name="Hillier L.W."/>
            <person name="Minx P."/>
            <person name="Boehm T."/>
            <person name="Wilson R.K."/>
            <person name="Brenner S."/>
            <person name="Warren W.C."/>
        </authorList>
    </citation>
    <scope>NUCLEOTIDE SEQUENCE</scope>
    <source>
        <tissue evidence="10">Ovary</tissue>
    </source>
</reference>
<dbReference type="Pfam" id="PF00046">
    <property type="entry name" value="Homeodomain"/>
    <property type="match status" value="1"/>
</dbReference>
<evidence type="ECO:0000259" key="9">
    <source>
        <dbReference type="PROSITE" id="PS50071"/>
    </source>
</evidence>
<evidence type="ECO:0000256" key="1">
    <source>
        <dbReference type="ARBA" id="ARBA00004123"/>
    </source>
</evidence>
<comment type="similarity">
    <text evidence="2">Belongs to the ANF homeobox family.</text>
</comment>
<dbReference type="AlphaFoldDB" id="V9LEP0"/>
<dbReference type="FunFam" id="1.10.10.60:FF:000214">
    <property type="entry name" value="Homeobox expressed in ES cells 1"/>
    <property type="match status" value="1"/>
</dbReference>
<dbReference type="InterPro" id="IPR009057">
    <property type="entry name" value="Homeodomain-like_sf"/>
</dbReference>
<dbReference type="EMBL" id="JW878673">
    <property type="protein sequence ID" value="AFP11190.1"/>
    <property type="molecule type" value="mRNA"/>
</dbReference>
<dbReference type="PROSITE" id="PS00027">
    <property type="entry name" value="HOMEOBOX_1"/>
    <property type="match status" value="1"/>
</dbReference>
<evidence type="ECO:0000256" key="5">
    <source>
        <dbReference type="ARBA" id="ARBA00023155"/>
    </source>
</evidence>
<evidence type="ECO:0000256" key="6">
    <source>
        <dbReference type="ARBA" id="ARBA00023242"/>
    </source>
</evidence>
<feature type="domain" description="Homeobox" evidence="9">
    <location>
        <begin position="94"/>
        <end position="154"/>
    </location>
</feature>
<dbReference type="GO" id="GO:0000978">
    <property type="term" value="F:RNA polymerase II cis-regulatory region sequence-specific DNA binding"/>
    <property type="evidence" value="ECO:0007669"/>
    <property type="project" value="TreeGrafter"/>
</dbReference>
<dbReference type="SUPFAM" id="SSF46689">
    <property type="entry name" value="Homeodomain-like"/>
    <property type="match status" value="1"/>
</dbReference>
<dbReference type="InterPro" id="IPR001356">
    <property type="entry name" value="HD"/>
</dbReference>
<dbReference type="Gene3D" id="1.10.10.60">
    <property type="entry name" value="Homeodomain-like"/>
    <property type="match status" value="1"/>
</dbReference>
<protein>
    <submittedName>
        <fullName evidence="10">Homeobox expressed in ES cells 1</fullName>
    </submittedName>
</protein>
<organism evidence="10">
    <name type="scientific">Callorhinchus milii</name>
    <name type="common">Ghost shark</name>
    <dbReference type="NCBI Taxonomy" id="7868"/>
    <lineage>
        <taxon>Eukaryota</taxon>
        <taxon>Metazoa</taxon>
        <taxon>Chordata</taxon>
        <taxon>Craniata</taxon>
        <taxon>Vertebrata</taxon>
        <taxon>Chondrichthyes</taxon>
        <taxon>Holocephali</taxon>
        <taxon>Chimaeriformes</taxon>
        <taxon>Callorhinchidae</taxon>
        <taxon>Callorhinchus</taxon>
    </lineage>
</organism>
<evidence type="ECO:0000256" key="3">
    <source>
        <dbReference type="ARBA" id="ARBA00022473"/>
    </source>
</evidence>
<dbReference type="GO" id="GO:0021983">
    <property type="term" value="P:pituitary gland development"/>
    <property type="evidence" value="ECO:0007669"/>
    <property type="project" value="TreeGrafter"/>
</dbReference>
<comment type="subcellular location">
    <subcellularLocation>
        <location evidence="1 7 8">Nucleus</location>
    </subcellularLocation>
</comment>
<proteinExistence type="evidence at transcript level"/>
<dbReference type="PANTHER" id="PTHR46966">
    <property type="entry name" value="HOMEOBOX EXPRESSED IN ES CELLS 1"/>
    <property type="match status" value="1"/>
</dbReference>
<keyword evidence="4 7" id="KW-0238">DNA-binding</keyword>
<sequence>MAKGFHSATEWLLPERKPPKGAFTIDSLLGLGESRQQSPTITLYRPWVELNITASVRPTPNPCDPLPVLRGQTVCAKLCPGADWLSHPHNCSWYRGRRARTVFSRSQIEVLEEAFRRNCYPGIDVREQLAHKLTLDEDRIQIWFQNRRAKQKRSHHESQFLIVKNALMSGSIGPKQEEKHEHQSI</sequence>
<keyword evidence="5 7" id="KW-0371">Homeobox</keyword>
<dbReference type="PROSITE" id="PS50071">
    <property type="entry name" value="HOMEOBOX_2"/>
    <property type="match status" value="1"/>
</dbReference>
<dbReference type="PANTHER" id="PTHR46966:SF1">
    <property type="entry name" value="HOMEOBOX EXPRESSED IN ES CELLS 1"/>
    <property type="match status" value="1"/>
</dbReference>
<dbReference type="CDD" id="cd00086">
    <property type="entry name" value="homeodomain"/>
    <property type="match status" value="1"/>
</dbReference>
<evidence type="ECO:0000256" key="2">
    <source>
        <dbReference type="ARBA" id="ARBA00006791"/>
    </source>
</evidence>